<dbReference type="AlphaFoldDB" id="K4KIA3"/>
<evidence type="ECO:0000313" key="1">
    <source>
        <dbReference type="EMBL" id="AFU97683.1"/>
    </source>
</evidence>
<dbReference type="STRING" id="1117647.M5M_02320"/>
<organism evidence="1 2">
    <name type="scientific">Simiduia agarivorans (strain DSM 21679 / JCM 13881 / BCRC 17597 / SA1)</name>
    <dbReference type="NCBI Taxonomy" id="1117647"/>
    <lineage>
        <taxon>Bacteria</taxon>
        <taxon>Pseudomonadati</taxon>
        <taxon>Pseudomonadota</taxon>
        <taxon>Gammaproteobacteria</taxon>
        <taxon>Cellvibrionales</taxon>
        <taxon>Cellvibrionaceae</taxon>
        <taxon>Simiduia</taxon>
    </lineage>
</organism>
<dbReference type="InterPro" id="IPR058059">
    <property type="entry name" value="PA3496-like"/>
</dbReference>
<name>K4KIA3_SIMAS</name>
<dbReference type="Pfam" id="PF26620">
    <property type="entry name" value="DUF8197"/>
    <property type="match status" value="1"/>
</dbReference>
<dbReference type="KEGG" id="saga:M5M_02320"/>
<protein>
    <submittedName>
        <fullName evidence="1">Uncharacterized protein</fullName>
    </submittedName>
</protein>
<dbReference type="InterPro" id="IPR058510">
    <property type="entry name" value="DUF8197"/>
</dbReference>
<evidence type="ECO:0000313" key="2">
    <source>
        <dbReference type="Proteomes" id="UP000000466"/>
    </source>
</evidence>
<sequence length="62" mass="7313">MSGIELANFESDDDIYVMDSGDTEVETKAVAGMTDPRRRLEDRLEEMRLKRELRELEMDYKI</sequence>
<gene>
    <name evidence="1" type="ordered locus">M5M_02320</name>
</gene>
<keyword evidence="2" id="KW-1185">Reference proteome</keyword>
<dbReference type="HOGENOM" id="CLU_2901811_0_0_6"/>
<dbReference type="EMBL" id="CP003746">
    <property type="protein sequence ID" value="AFU97683.1"/>
    <property type="molecule type" value="Genomic_DNA"/>
</dbReference>
<reference evidence="1 2" key="1">
    <citation type="journal article" date="2013" name="Genome Announc.">
        <title>Complete genome sequence of Simiduia agarivorans SA1(T), a marine bacterium able to degrade a variety of polysaccharides.</title>
        <authorList>
            <person name="Lin S.Y."/>
            <person name="Shieh W.Y."/>
            <person name="Chen J.S."/>
            <person name="Tang S.L."/>
        </authorList>
    </citation>
    <scope>NUCLEOTIDE SEQUENCE [LARGE SCALE GENOMIC DNA]</scope>
    <source>
        <strain evidence="2">DSM 21679 / JCM 13881 / BCRC 17597 / SA1</strain>
    </source>
</reference>
<dbReference type="RefSeq" id="WP_015045856.1">
    <property type="nucleotide sequence ID" value="NC_018868.3"/>
</dbReference>
<accession>K4KIA3</accession>
<dbReference type="Proteomes" id="UP000000466">
    <property type="component" value="Chromosome"/>
</dbReference>
<proteinExistence type="predicted"/>
<dbReference type="NCBIfam" id="NF046101">
    <property type="entry name" value="PA3496_fam"/>
    <property type="match status" value="1"/>
</dbReference>